<dbReference type="EMBL" id="LR798257">
    <property type="protein sequence ID" value="CAB5218240.1"/>
    <property type="molecule type" value="Genomic_DNA"/>
</dbReference>
<name>A0A6J7WKB2_9CAUD</name>
<accession>A0A6J7WKB2</accession>
<protein>
    <submittedName>
        <fullName evidence="1">Uncharacterized protein</fullName>
    </submittedName>
</protein>
<proteinExistence type="predicted"/>
<sequence>MIYMLIPISLIFFFKWRLAEYDLKILKEKYPEPEIKKKKTRNKWTHWELMELEDEEK</sequence>
<organism evidence="1">
    <name type="scientific">uncultured Caudovirales phage</name>
    <dbReference type="NCBI Taxonomy" id="2100421"/>
    <lineage>
        <taxon>Viruses</taxon>
        <taxon>Duplodnaviria</taxon>
        <taxon>Heunggongvirae</taxon>
        <taxon>Uroviricota</taxon>
        <taxon>Caudoviricetes</taxon>
        <taxon>Peduoviridae</taxon>
        <taxon>Maltschvirus</taxon>
        <taxon>Maltschvirus maltsch</taxon>
    </lineage>
</organism>
<evidence type="ECO:0000313" key="1">
    <source>
        <dbReference type="EMBL" id="CAB5218240.1"/>
    </source>
</evidence>
<gene>
    <name evidence="1" type="ORF">UFOVP204_122</name>
</gene>
<reference evidence="1" key="1">
    <citation type="submission" date="2020-05" db="EMBL/GenBank/DDBJ databases">
        <authorList>
            <person name="Chiriac C."/>
            <person name="Salcher M."/>
            <person name="Ghai R."/>
            <person name="Kavagutti S V."/>
        </authorList>
    </citation>
    <scope>NUCLEOTIDE SEQUENCE</scope>
</reference>